<comment type="similarity">
    <text evidence="2 6">Belongs to the acyl-CoA dehydrogenase family.</text>
</comment>
<dbReference type="InterPro" id="IPR037069">
    <property type="entry name" value="AcylCoA_DH/ox_N_sf"/>
</dbReference>
<dbReference type="Pfam" id="PF00441">
    <property type="entry name" value="Acyl-CoA_dh_1"/>
    <property type="match status" value="1"/>
</dbReference>
<sequence>MARLAQTAGLTDIQQEILSTVKTFVDKEILPYANELEHADTYPQDIVDGMKEMGLFGLTIPEEYGGLGESLLTYALVVEQIARGWMSVSGVINTHFIVAYMIGQHGTAEQKQKYLPRMATGEVRGSFSMSEPDLGSDVAAIKTKAVQDGDDFVIDGAKMWLTNGGTSNLTAVLVKTDEGRPKPYQNLTTFLVEKPTGYGEVAPGLIVPGKIDKMGYKGVDTTEMVFKGHRVSGEQILGGKRGGGFAQMMDGVEVGRVNVAARACGISIRAFELAAEYAQQRSTFGKPIAEHQAIAFKLAEMGTKVEAAHLMMVNAARLKDSGNRNDVEAGMAKLIASEYCAEVTQEAFRIHGGYGYSKEYEIERLMREAPFLLIGEGTSEIQKTIISRGLLREYKQRG</sequence>
<dbReference type="InterPro" id="IPR036250">
    <property type="entry name" value="AcylCo_DH-like_C"/>
</dbReference>
<dbReference type="InterPro" id="IPR009100">
    <property type="entry name" value="AcylCoA_DH/oxidase_NM_dom_sf"/>
</dbReference>
<dbReference type="Proteomes" id="UP000586918">
    <property type="component" value="Unassembled WGS sequence"/>
</dbReference>
<dbReference type="PANTHER" id="PTHR43884">
    <property type="entry name" value="ACYL-COA DEHYDROGENASE"/>
    <property type="match status" value="1"/>
</dbReference>
<dbReference type="InterPro" id="IPR009075">
    <property type="entry name" value="AcylCo_DH/oxidase_C"/>
</dbReference>
<dbReference type="PANTHER" id="PTHR43884:SF12">
    <property type="entry name" value="ISOVALERYL-COA DEHYDROGENASE, MITOCHONDRIAL-RELATED"/>
    <property type="match status" value="1"/>
</dbReference>
<evidence type="ECO:0000256" key="3">
    <source>
        <dbReference type="ARBA" id="ARBA00022630"/>
    </source>
</evidence>
<evidence type="ECO:0000313" key="11">
    <source>
        <dbReference type="Proteomes" id="UP000586918"/>
    </source>
</evidence>
<dbReference type="SUPFAM" id="SSF56645">
    <property type="entry name" value="Acyl-CoA dehydrogenase NM domain-like"/>
    <property type="match status" value="1"/>
</dbReference>
<evidence type="ECO:0000259" key="7">
    <source>
        <dbReference type="Pfam" id="PF00441"/>
    </source>
</evidence>
<dbReference type="Gene3D" id="2.40.110.10">
    <property type="entry name" value="Butyryl-CoA Dehydrogenase, subunit A, domain 2"/>
    <property type="match status" value="1"/>
</dbReference>
<keyword evidence="3 6" id="KW-0285">Flavoprotein</keyword>
<evidence type="ECO:0000256" key="4">
    <source>
        <dbReference type="ARBA" id="ARBA00022827"/>
    </source>
</evidence>
<feature type="domain" description="Acyl-CoA oxidase/dehydrogenase middle" evidence="8">
    <location>
        <begin position="126"/>
        <end position="227"/>
    </location>
</feature>
<dbReference type="GO" id="GO:0003995">
    <property type="term" value="F:acyl-CoA dehydrogenase activity"/>
    <property type="evidence" value="ECO:0007669"/>
    <property type="project" value="TreeGrafter"/>
</dbReference>
<dbReference type="RefSeq" id="WP_169413913.1">
    <property type="nucleotide sequence ID" value="NZ_JAAXKZ010000061.1"/>
</dbReference>
<dbReference type="EMBL" id="JAAXKZ010000061">
    <property type="protein sequence ID" value="NMH93210.1"/>
    <property type="molecule type" value="Genomic_DNA"/>
</dbReference>
<evidence type="ECO:0000259" key="9">
    <source>
        <dbReference type="Pfam" id="PF02771"/>
    </source>
</evidence>
<dbReference type="Pfam" id="PF02770">
    <property type="entry name" value="Acyl-CoA_dh_M"/>
    <property type="match status" value="1"/>
</dbReference>
<accession>A0A848DKF0</accession>
<dbReference type="Pfam" id="PF02771">
    <property type="entry name" value="Acyl-CoA_dh_N"/>
    <property type="match status" value="1"/>
</dbReference>
<dbReference type="PIRSF" id="PIRSF016578">
    <property type="entry name" value="HsaA"/>
    <property type="match status" value="1"/>
</dbReference>
<feature type="domain" description="Acyl-CoA dehydrogenase/oxidase N-terminal" evidence="9">
    <location>
        <begin position="11"/>
        <end position="122"/>
    </location>
</feature>
<comment type="caution">
    <text evidence="10">The sequence shown here is derived from an EMBL/GenBank/DDBJ whole genome shotgun (WGS) entry which is preliminary data.</text>
</comment>
<keyword evidence="11" id="KW-1185">Reference proteome</keyword>
<feature type="domain" description="Acyl-CoA dehydrogenase/oxidase C-terminal" evidence="7">
    <location>
        <begin position="242"/>
        <end position="391"/>
    </location>
</feature>
<organism evidence="10 11">
    <name type="scientific">Pseudonocardia bannensis</name>
    <dbReference type="NCBI Taxonomy" id="630973"/>
    <lineage>
        <taxon>Bacteria</taxon>
        <taxon>Bacillati</taxon>
        <taxon>Actinomycetota</taxon>
        <taxon>Actinomycetes</taxon>
        <taxon>Pseudonocardiales</taxon>
        <taxon>Pseudonocardiaceae</taxon>
        <taxon>Pseudonocardia</taxon>
    </lineage>
</organism>
<dbReference type="InterPro" id="IPR013786">
    <property type="entry name" value="AcylCoA_DH/ox_N"/>
</dbReference>
<comment type="cofactor">
    <cofactor evidence="1 6">
        <name>FAD</name>
        <dbReference type="ChEBI" id="CHEBI:57692"/>
    </cofactor>
</comment>
<proteinExistence type="inferred from homology"/>
<dbReference type="GO" id="GO:0050660">
    <property type="term" value="F:flavin adenine dinucleotide binding"/>
    <property type="evidence" value="ECO:0007669"/>
    <property type="project" value="InterPro"/>
</dbReference>
<keyword evidence="5 6" id="KW-0560">Oxidoreductase</keyword>
<name>A0A848DKF0_9PSEU</name>
<evidence type="ECO:0000313" key="10">
    <source>
        <dbReference type="EMBL" id="NMH93210.1"/>
    </source>
</evidence>
<evidence type="ECO:0000256" key="2">
    <source>
        <dbReference type="ARBA" id="ARBA00009347"/>
    </source>
</evidence>
<dbReference type="InterPro" id="IPR046373">
    <property type="entry name" value="Acyl-CoA_Oxase/DH_mid-dom_sf"/>
</dbReference>
<evidence type="ECO:0000256" key="5">
    <source>
        <dbReference type="ARBA" id="ARBA00023002"/>
    </source>
</evidence>
<dbReference type="Gene3D" id="1.10.540.10">
    <property type="entry name" value="Acyl-CoA dehydrogenase/oxidase, N-terminal domain"/>
    <property type="match status" value="1"/>
</dbReference>
<dbReference type="AlphaFoldDB" id="A0A848DKF0"/>
<protein>
    <submittedName>
        <fullName evidence="10">Acyl-CoA dehydrogenase</fullName>
    </submittedName>
</protein>
<dbReference type="SUPFAM" id="SSF47203">
    <property type="entry name" value="Acyl-CoA dehydrogenase C-terminal domain-like"/>
    <property type="match status" value="1"/>
</dbReference>
<keyword evidence="4 6" id="KW-0274">FAD</keyword>
<dbReference type="InterPro" id="IPR006091">
    <property type="entry name" value="Acyl-CoA_Oxase/DH_mid-dom"/>
</dbReference>
<dbReference type="FunFam" id="1.20.140.10:FF:000001">
    <property type="entry name" value="Acyl-CoA dehydrogenase"/>
    <property type="match status" value="1"/>
</dbReference>
<evidence type="ECO:0000256" key="6">
    <source>
        <dbReference type="RuleBase" id="RU362125"/>
    </source>
</evidence>
<dbReference type="FunFam" id="1.10.540.10:FF:000008">
    <property type="entry name" value="Acyl-CoA dehydrogenase"/>
    <property type="match status" value="1"/>
</dbReference>
<reference evidence="10 11" key="1">
    <citation type="submission" date="2020-04" db="EMBL/GenBank/DDBJ databases">
        <authorList>
            <person name="Klaysubun C."/>
            <person name="Duangmal K."/>
            <person name="Lipun K."/>
        </authorList>
    </citation>
    <scope>NUCLEOTIDE SEQUENCE [LARGE SCALE GENOMIC DNA]</scope>
    <source>
        <strain evidence="10 11">DSM 45300</strain>
    </source>
</reference>
<evidence type="ECO:0000259" key="8">
    <source>
        <dbReference type="Pfam" id="PF02770"/>
    </source>
</evidence>
<evidence type="ECO:0000256" key="1">
    <source>
        <dbReference type="ARBA" id="ARBA00001974"/>
    </source>
</evidence>
<dbReference type="Gene3D" id="1.20.140.10">
    <property type="entry name" value="Butyryl-CoA Dehydrogenase, subunit A, domain 3"/>
    <property type="match status" value="1"/>
</dbReference>
<gene>
    <name evidence="10" type="ORF">HF519_16855</name>
</gene>